<accession>A0A5J4WFH1</accession>
<dbReference type="PANTHER" id="PTHR21540:SF3">
    <property type="entry name" value="E3 UBIQUITIN-PROTEIN LIGASE ZSWIM2"/>
    <property type="match status" value="1"/>
</dbReference>
<dbReference type="GO" id="GO:0061630">
    <property type="term" value="F:ubiquitin protein ligase activity"/>
    <property type="evidence" value="ECO:0007669"/>
    <property type="project" value="InterPro"/>
</dbReference>
<feature type="domain" description="RING-type" evidence="5">
    <location>
        <begin position="113"/>
        <end position="162"/>
    </location>
</feature>
<dbReference type="SUPFAM" id="SSF57850">
    <property type="entry name" value="RING/U-box"/>
    <property type="match status" value="2"/>
</dbReference>
<dbReference type="Pfam" id="PF13639">
    <property type="entry name" value="zf-RING_2"/>
    <property type="match status" value="1"/>
</dbReference>
<organism evidence="7 8">
    <name type="scientific">Streblomastix strix</name>
    <dbReference type="NCBI Taxonomy" id="222440"/>
    <lineage>
        <taxon>Eukaryota</taxon>
        <taxon>Metamonada</taxon>
        <taxon>Preaxostyla</taxon>
        <taxon>Oxymonadida</taxon>
        <taxon>Streblomastigidae</taxon>
        <taxon>Streblomastix</taxon>
    </lineage>
</organism>
<evidence type="ECO:0000313" key="7">
    <source>
        <dbReference type="EMBL" id="KAA6393774.1"/>
    </source>
</evidence>
<comment type="caution">
    <text evidence="7">The sequence shown here is derived from an EMBL/GenBank/DDBJ whole genome shotgun (WGS) entry which is preliminary data.</text>
</comment>
<dbReference type="InterPro" id="IPR013083">
    <property type="entry name" value="Znf_RING/FYVE/PHD"/>
</dbReference>
<keyword evidence="1" id="KW-0479">Metal-binding</keyword>
<dbReference type="PROSITE" id="PS50135">
    <property type="entry name" value="ZF_ZZ_2"/>
    <property type="match status" value="1"/>
</dbReference>
<dbReference type="AlphaFoldDB" id="A0A5J4WFH1"/>
<evidence type="ECO:0000259" key="6">
    <source>
        <dbReference type="PROSITE" id="PS50135"/>
    </source>
</evidence>
<sequence>MAREIAWVTDPDEHTRSSLQLASQQTFFVVQEMGPCARLIRDTQGKKFRVSIGSINVCQCQKKRGEYCVHIGFLLGFSQAQYMREQSIQLKTSSDEQQPATVEQRPILSDSTCPVCLEVINIKQPVSYCKYGCGNSLHTSCLVYWSQHNRSEKNSILCPFCRSSWGQIETSIQPRSTCPFVHLKSKCRCCGMIPIIGPKLTCMICSDYYICVPCYKSGFHSVHSSFYVYETQYSKP</sequence>
<dbReference type="EMBL" id="SNRW01002145">
    <property type="protein sequence ID" value="KAA6393774.1"/>
    <property type="molecule type" value="Genomic_DNA"/>
</dbReference>
<evidence type="ECO:0000256" key="2">
    <source>
        <dbReference type="ARBA" id="ARBA00022771"/>
    </source>
</evidence>
<evidence type="ECO:0000259" key="5">
    <source>
        <dbReference type="PROSITE" id="PS50089"/>
    </source>
</evidence>
<dbReference type="GO" id="GO:0008270">
    <property type="term" value="F:zinc ion binding"/>
    <property type="evidence" value="ECO:0007669"/>
    <property type="project" value="UniProtKB-KW"/>
</dbReference>
<keyword evidence="3" id="KW-0862">Zinc</keyword>
<proteinExistence type="predicted"/>
<name>A0A5J4WFH1_9EUKA</name>
<evidence type="ECO:0000256" key="1">
    <source>
        <dbReference type="ARBA" id="ARBA00022723"/>
    </source>
</evidence>
<dbReference type="InterPro" id="IPR001841">
    <property type="entry name" value="Znf_RING"/>
</dbReference>
<keyword evidence="2 4" id="KW-0863">Zinc-finger</keyword>
<dbReference type="InterPro" id="IPR000433">
    <property type="entry name" value="Znf_ZZ"/>
</dbReference>
<dbReference type="PANTHER" id="PTHR21540">
    <property type="entry name" value="RING FINGER AND SWIM DOMAIN-CONTAINING PROTEIN 2"/>
    <property type="match status" value="1"/>
</dbReference>
<dbReference type="Pfam" id="PF00569">
    <property type="entry name" value="ZZ"/>
    <property type="match status" value="1"/>
</dbReference>
<evidence type="ECO:0000313" key="8">
    <source>
        <dbReference type="Proteomes" id="UP000324800"/>
    </source>
</evidence>
<evidence type="ECO:0000256" key="4">
    <source>
        <dbReference type="PROSITE-ProRule" id="PRU00228"/>
    </source>
</evidence>
<dbReference type="Gene3D" id="3.30.40.10">
    <property type="entry name" value="Zinc/RING finger domain, C3HC4 (zinc finger)"/>
    <property type="match status" value="1"/>
</dbReference>
<gene>
    <name evidence="7" type="ORF">EZS28_010699</name>
</gene>
<dbReference type="PROSITE" id="PS50089">
    <property type="entry name" value="ZF_RING_2"/>
    <property type="match status" value="1"/>
</dbReference>
<dbReference type="InterPro" id="IPR043145">
    <property type="entry name" value="Znf_ZZ_sf"/>
</dbReference>
<dbReference type="OrthoDB" id="2122982at2759"/>
<dbReference type="InterPro" id="IPR039903">
    <property type="entry name" value="Zswim2"/>
</dbReference>
<dbReference type="Proteomes" id="UP000324800">
    <property type="component" value="Unassembled WGS sequence"/>
</dbReference>
<reference evidence="7 8" key="1">
    <citation type="submission" date="2019-03" db="EMBL/GenBank/DDBJ databases">
        <title>Single cell metagenomics reveals metabolic interactions within the superorganism composed of flagellate Streblomastix strix and complex community of Bacteroidetes bacteria on its surface.</title>
        <authorList>
            <person name="Treitli S.C."/>
            <person name="Kolisko M."/>
            <person name="Husnik F."/>
            <person name="Keeling P."/>
            <person name="Hampl V."/>
        </authorList>
    </citation>
    <scope>NUCLEOTIDE SEQUENCE [LARGE SCALE GENOMIC DNA]</scope>
    <source>
        <strain evidence="7">ST1C</strain>
    </source>
</reference>
<dbReference type="Gene3D" id="3.30.60.90">
    <property type="match status" value="1"/>
</dbReference>
<evidence type="ECO:0000256" key="3">
    <source>
        <dbReference type="ARBA" id="ARBA00022833"/>
    </source>
</evidence>
<protein>
    <submittedName>
        <fullName evidence="7">Putative E3 ubiquitin-protein ligase</fullName>
    </submittedName>
</protein>
<feature type="domain" description="ZZ-type" evidence="6">
    <location>
        <begin position="182"/>
        <end position="234"/>
    </location>
</feature>